<dbReference type="GO" id="GO:1990883">
    <property type="term" value="F:18S rRNA cytidine N-acetyltransferase activity"/>
    <property type="evidence" value="ECO:0007669"/>
    <property type="project" value="TreeGrafter"/>
</dbReference>
<accession>A0A0D3BUE6</accession>
<sequence length="154" mass="17146">MSAEQDATVREPLDLIRLSMEERIYGFIITTRHWCSNVLAASSSSNAATAKTQSKLALVYLKECNLYIYSSTLKSLRDGHSPYGDQILWKFCEQFGDIEFPHLSGACIMGYGSAAVELLTRYFEGQISPILEADNEADVEHSPIRVTEAAEALF</sequence>
<reference evidence="2 3" key="1">
    <citation type="journal article" date="2014" name="Genome Biol.">
        <title>Transcriptome and methylome profiling reveals relics of genome dominance in the mesopolyploid Brassica oleracea.</title>
        <authorList>
            <person name="Parkin I.A."/>
            <person name="Koh C."/>
            <person name="Tang H."/>
            <person name="Robinson S.J."/>
            <person name="Kagale S."/>
            <person name="Clarke W.E."/>
            <person name="Town C.D."/>
            <person name="Nixon J."/>
            <person name="Krishnakumar V."/>
            <person name="Bidwell S.L."/>
            <person name="Denoeud F."/>
            <person name="Belcram H."/>
            <person name="Links M.G."/>
            <person name="Just J."/>
            <person name="Clarke C."/>
            <person name="Bender T."/>
            <person name="Huebert T."/>
            <person name="Mason A.S."/>
            <person name="Pires J.C."/>
            <person name="Barker G."/>
            <person name="Moore J."/>
            <person name="Walley P.G."/>
            <person name="Manoli S."/>
            <person name="Batley J."/>
            <person name="Edwards D."/>
            <person name="Nelson M.N."/>
            <person name="Wang X."/>
            <person name="Paterson A.H."/>
            <person name="King G."/>
            <person name="Bancroft I."/>
            <person name="Chalhoub B."/>
            <person name="Sharpe A.G."/>
        </authorList>
    </citation>
    <scope>NUCLEOTIDE SEQUENCE</scope>
    <source>
        <strain evidence="2 3">cv. TO1000</strain>
    </source>
</reference>
<evidence type="ECO:0000259" key="1">
    <source>
        <dbReference type="Pfam" id="PF13718"/>
    </source>
</evidence>
<keyword evidence="3" id="KW-1185">Reference proteome</keyword>
<proteinExistence type="predicted"/>
<feature type="domain" description="N-acetyltransferase" evidence="1">
    <location>
        <begin position="72"/>
        <end position="145"/>
    </location>
</feature>
<dbReference type="AlphaFoldDB" id="A0A0D3BUE6"/>
<dbReference type="GO" id="GO:0005730">
    <property type="term" value="C:nucleolus"/>
    <property type="evidence" value="ECO:0007669"/>
    <property type="project" value="TreeGrafter"/>
</dbReference>
<dbReference type="STRING" id="109376.A0A0D3BUE6"/>
<dbReference type="InterPro" id="IPR032672">
    <property type="entry name" value="TmcA/NAT10/Kre33"/>
</dbReference>
<dbReference type="Proteomes" id="UP000032141">
    <property type="component" value="Chromosome C4"/>
</dbReference>
<name>A0A0D3BUE6_BRAOL</name>
<organism evidence="2 3">
    <name type="scientific">Brassica oleracea var. oleracea</name>
    <dbReference type="NCBI Taxonomy" id="109376"/>
    <lineage>
        <taxon>Eukaryota</taxon>
        <taxon>Viridiplantae</taxon>
        <taxon>Streptophyta</taxon>
        <taxon>Embryophyta</taxon>
        <taxon>Tracheophyta</taxon>
        <taxon>Spermatophyta</taxon>
        <taxon>Magnoliopsida</taxon>
        <taxon>eudicotyledons</taxon>
        <taxon>Gunneridae</taxon>
        <taxon>Pentapetalae</taxon>
        <taxon>rosids</taxon>
        <taxon>malvids</taxon>
        <taxon>Brassicales</taxon>
        <taxon>Brassicaceae</taxon>
        <taxon>Brassiceae</taxon>
        <taxon>Brassica</taxon>
    </lineage>
</organism>
<dbReference type="InterPro" id="IPR000182">
    <property type="entry name" value="GNAT_dom"/>
</dbReference>
<reference evidence="2" key="2">
    <citation type="submission" date="2015-03" db="UniProtKB">
        <authorList>
            <consortium name="EnsemblPlants"/>
        </authorList>
    </citation>
    <scope>IDENTIFICATION</scope>
</reference>
<dbReference type="Gramene" id="Bo4g074390.1">
    <property type="protein sequence ID" value="Bo4g074390.1"/>
    <property type="gene ID" value="Bo4g074390"/>
</dbReference>
<dbReference type="EnsemblPlants" id="Bo4g074390.1">
    <property type="protein sequence ID" value="Bo4g074390.1"/>
    <property type="gene ID" value="Bo4g074390"/>
</dbReference>
<dbReference type="eggNOG" id="KOG2036">
    <property type="taxonomic scope" value="Eukaryota"/>
</dbReference>
<dbReference type="GO" id="GO:1904812">
    <property type="term" value="P:rRNA acetylation involved in maturation of SSU-rRNA"/>
    <property type="evidence" value="ECO:0007669"/>
    <property type="project" value="TreeGrafter"/>
</dbReference>
<dbReference type="GO" id="GO:0000049">
    <property type="term" value="F:tRNA binding"/>
    <property type="evidence" value="ECO:0007669"/>
    <property type="project" value="TreeGrafter"/>
</dbReference>
<dbReference type="GO" id="GO:0030686">
    <property type="term" value="C:90S preribosome"/>
    <property type="evidence" value="ECO:0007669"/>
    <property type="project" value="TreeGrafter"/>
</dbReference>
<dbReference type="PANTHER" id="PTHR10925:SF7">
    <property type="entry name" value="RNA CYTIDINE ACETYLTRANSFERASE 2"/>
    <property type="match status" value="1"/>
</dbReference>
<evidence type="ECO:0000313" key="3">
    <source>
        <dbReference type="Proteomes" id="UP000032141"/>
    </source>
</evidence>
<evidence type="ECO:0000313" key="2">
    <source>
        <dbReference type="EnsemblPlants" id="Bo4g074390.1"/>
    </source>
</evidence>
<dbReference type="PANTHER" id="PTHR10925">
    <property type="entry name" value="N-ACETYLTRANSFERASE 10"/>
    <property type="match status" value="1"/>
</dbReference>
<protein>
    <recommendedName>
        <fullName evidence="1">N-acetyltransferase domain-containing protein</fullName>
    </recommendedName>
</protein>
<dbReference type="SMR" id="A0A0D3BUE6"/>
<dbReference type="HOGENOM" id="CLU_1706716_0_0_1"/>
<dbReference type="Pfam" id="PF13718">
    <property type="entry name" value="GNAT_acetyltr_2"/>
    <property type="match status" value="1"/>
</dbReference>